<dbReference type="Pfam" id="PF08388">
    <property type="entry name" value="GIIM"/>
    <property type="match status" value="1"/>
</dbReference>
<comment type="catalytic activity">
    <reaction evidence="9">
        <text>DNA(n) + a 2'-deoxyribonucleoside 5'-triphosphate = DNA(n+1) + diphosphate</text>
        <dbReference type="Rhea" id="RHEA:22508"/>
        <dbReference type="Rhea" id="RHEA-COMP:17339"/>
        <dbReference type="Rhea" id="RHEA-COMP:17340"/>
        <dbReference type="ChEBI" id="CHEBI:33019"/>
        <dbReference type="ChEBI" id="CHEBI:61560"/>
        <dbReference type="ChEBI" id="CHEBI:173112"/>
        <dbReference type="EC" id="2.7.7.49"/>
    </reaction>
</comment>
<accession>A0A425Y0J6</accession>
<evidence type="ECO:0000256" key="3">
    <source>
        <dbReference type="ARBA" id="ARBA00022695"/>
    </source>
</evidence>
<evidence type="ECO:0000256" key="9">
    <source>
        <dbReference type="ARBA" id="ARBA00048173"/>
    </source>
</evidence>
<organism evidence="11 12">
    <name type="scientific">Ancylomarina euxinus</name>
    <dbReference type="NCBI Taxonomy" id="2283627"/>
    <lineage>
        <taxon>Bacteria</taxon>
        <taxon>Pseudomonadati</taxon>
        <taxon>Bacteroidota</taxon>
        <taxon>Bacteroidia</taxon>
        <taxon>Marinilabiliales</taxon>
        <taxon>Marinifilaceae</taxon>
        <taxon>Ancylomarina</taxon>
    </lineage>
</organism>
<dbReference type="InterPro" id="IPR051083">
    <property type="entry name" value="GrpII_Intron_Splice-Mob/Def"/>
</dbReference>
<evidence type="ECO:0000256" key="1">
    <source>
        <dbReference type="ARBA" id="ARBA00012493"/>
    </source>
</evidence>
<dbReference type="EMBL" id="QQWG01000010">
    <property type="protein sequence ID" value="RRG21034.1"/>
    <property type="molecule type" value="Genomic_DNA"/>
</dbReference>
<dbReference type="InterPro" id="IPR043128">
    <property type="entry name" value="Rev_trsase/Diguanyl_cyclase"/>
</dbReference>
<evidence type="ECO:0000256" key="5">
    <source>
        <dbReference type="ARBA" id="ARBA00022842"/>
    </source>
</evidence>
<dbReference type="SUPFAM" id="SSF56672">
    <property type="entry name" value="DNA/RNA polymerases"/>
    <property type="match status" value="1"/>
</dbReference>
<dbReference type="InterPro" id="IPR030931">
    <property type="entry name" value="Group_II_RT_mat"/>
</dbReference>
<dbReference type="PANTHER" id="PTHR34047">
    <property type="entry name" value="NUCLEAR INTRON MATURASE 1, MITOCHONDRIAL-RELATED"/>
    <property type="match status" value="1"/>
</dbReference>
<name>A0A425Y0J6_9BACT</name>
<gene>
    <name evidence="11" type="primary">ltrA</name>
    <name evidence="11" type="ORF">DWB61_10900</name>
</gene>
<evidence type="ECO:0000313" key="12">
    <source>
        <dbReference type="Proteomes" id="UP000285794"/>
    </source>
</evidence>
<keyword evidence="6 11" id="KW-0695">RNA-directed DNA polymerase</keyword>
<evidence type="ECO:0000256" key="2">
    <source>
        <dbReference type="ARBA" id="ARBA00022679"/>
    </source>
</evidence>
<dbReference type="PROSITE" id="PS50878">
    <property type="entry name" value="RT_POL"/>
    <property type="match status" value="1"/>
</dbReference>
<dbReference type="InterPro" id="IPR013597">
    <property type="entry name" value="Mat_intron_G2"/>
</dbReference>
<dbReference type="GO" id="GO:0046872">
    <property type="term" value="F:metal ion binding"/>
    <property type="evidence" value="ECO:0007669"/>
    <property type="project" value="UniProtKB-KW"/>
</dbReference>
<dbReference type="EC" id="2.7.7.49" evidence="1"/>
<dbReference type="PANTHER" id="PTHR34047:SF3">
    <property type="entry name" value="BLR2052 PROTEIN"/>
    <property type="match status" value="1"/>
</dbReference>
<dbReference type="OrthoDB" id="9780724at2"/>
<dbReference type="InterPro" id="IPR000477">
    <property type="entry name" value="RT_dom"/>
</dbReference>
<sequence length="403" mass="47931">MVWEAYKRVRKNKGGFGVDRESIADYEESLSENLYKLWNRLTSGSYHPPAVLEVEIPKKDGKLRKLGIPTVSDRIAQQVLKTYLEPRLEAVFSDNSYAYRPNKSAHQAVQEVRKNVWKQGWVIDMDIKSFFDKVSHDLLMKALERHVDENWVKFYIVRWLKAPIEDKQGNRRYRNEEGTPQGGVISPLLANLFLHYVFDKWMDQNFSKLKYVRYADDVIIHCTSESQSKYVLALVRARFRKCKLELHEKKTKIVYCKRDKRRGNYPIIEFDFLGFSFKPRPTATKEGVMFLSYDCAISKSNEKKITKELKQSGFHRWTGRSIDKIAKSFNPRIRGWINYYGKFRIHTLSRVFKRFNHRLISWAVNRYKHFKRSRVKAGKWIRRLSISYPGLFFHWKLSYLRSA</sequence>
<keyword evidence="7" id="KW-0051">Antiviral defense</keyword>
<evidence type="ECO:0000256" key="6">
    <source>
        <dbReference type="ARBA" id="ARBA00022918"/>
    </source>
</evidence>
<dbReference type="NCBIfam" id="TIGR04416">
    <property type="entry name" value="group_II_RT_mat"/>
    <property type="match status" value="1"/>
</dbReference>
<feature type="domain" description="Reverse transcriptase" evidence="10">
    <location>
        <begin position="37"/>
        <end position="277"/>
    </location>
</feature>
<dbReference type="AlphaFoldDB" id="A0A425Y0J6"/>
<dbReference type="PRINTS" id="PR00866">
    <property type="entry name" value="RNADNAPOLMS"/>
</dbReference>
<reference evidence="11 12" key="1">
    <citation type="submission" date="2018-07" db="EMBL/GenBank/DDBJ databases">
        <title>Draft genome sequence of Ancylomarina sp. M1P.</title>
        <authorList>
            <person name="Yadav S."/>
            <person name="Villanueva L."/>
            <person name="Damste J.S.S."/>
        </authorList>
    </citation>
    <scope>NUCLEOTIDE SEQUENCE [LARGE SCALE GENOMIC DNA]</scope>
    <source>
        <strain evidence="11 12">M1P</strain>
    </source>
</reference>
<proteinExistence type="inferred from homology"/>
<comment type="caution">
    <text evidence="11">The sequence shown here is derived from an EMBL/GenBank/DDBJ whole genome shotgun (WGS) entry which is preliminary data.</text>
</comment>
<evidence type="ECO:0000313" key="11">
    <source>
        <dbReference type="EMBL" id="RRG21034.1"/>
    </source>
</evidence>
<protein>
    <recommendedName>
        <fullName evidence="1">RNA-directed DNA polymerase</fullName>
        <ecNumber evidence="1">2.7.7.49</ecNumber>
    </recommendedName>
</protein>
<keyword evidence="5" id="KW-0460">Magnesium</keyword>
<dbReference type="GO" id="GO:0003723">
    <property type="term" value="F:RNA binding"/>
    <property type="evidence" value="ECO:0007669"/>
    <property type="project" value="InterPro"/>
</dbReference>
<evidence type="ECO:0000256" key="4">
    <source>
        <dbReference type="ARBA" id="ARBA00022723"/>
    </source>
</evidence>
<dbReference type="GO" id="GO:0051607">
    <property type="term" value="P:defense response to virus"/>
    <property type="evidence" value="ECO:0007669"/>
    <property type="project" value="UniProtKB-KW"/>
</dbReference>
<dbReference type="InterPro" id="IPR000123">
    <property type="entry name" value="Reverse_transcriptase_msDNA"/>
</dbReference>
<keyword evidence="12" id="KW-1185">Reference proteome</keyword>
<dbReference type="Gene3D" id="3.30.70.270">
    <property type="match status" value="1"/>
</dbReference>
<comment type="similarity">
    <text evidence="8">Belongs to the bacterial reverse transcriptase family.</text>
</comment>
<keyword evidence="4" id="KW-0479">Metal-binding</keyword>
<dbReference type="Proteomes" id="UP000285794">
    <property type="component" value="Unassembled WGS sequence"/>
</dbReference>
<keyword evidence="2 11" id="KW-0808">Transferase</keyword>
<dbReference type="Pfam" id="PF00078">
    <property type="entry name" value="RVT_1"/>
    <property type="match status" value="1"/>
</dbReference>
<dbReference type="CDD" id="cd01651">
    <property type="entry name" value="RT_G2_intron"/>
    <property type="match status" value="1"/>
</dbReference>
<evidence type="ECO:0000256" key="7">
    <source>
        <dbReference type="ARBA" id="ARBA00023118"/>
    </source>
</evidence>
<evidence type="ECO:0000256" key="8">
    <source>
        <dbReference type="ARBA" id="ARBA00034120"/>
    </source>
</evidence>
<keyword evidence="3 11" id="KW-0548">Nucleotidyltransferase</keyword>
<dbReference type="InterPro" id="IPR043502">
    <property type="entry name" value="DNA/RNA_pol_sf"/>
</dbReference>
<dbReference type="GO" id="GO:0003964">
    <property type="term" value="F:RNA-directed DNA polymerase activity"/>
    <property type="evidence" value="ECO:0007669"/>
    <property type="project" value="UniProtKB-KW"/>
</dbReference>
<evidence type="ECO:0000259" key="10">
    <source>
        <dbReference type="PROSITE" id="PS50878"/>
    </source>
</evidence>